<evidence type="ECO:0000256" key="12">
    <source>
        <dbReference type="ARBA" id="ARBA00049091"/>
    </source>
</evidence>
<protein>
    <recommendedName>
        <fullName evidence="3">thioredoxin-dependent peroxiredoxin</fullName>
        <ecNumber evidence="3">1.11.1.24</ecNumber>
    </recommendedName>
    <alternativeName>
        <fullName evidence="11">Bacterioferritin comigratory protein</fullName>
    </alternativeName>
    <alternativeName>
        <fullName evidence="9">Thioredoxin peroxidase</fullName>
    </alternativeName>
</protein>
<dbReference type="GO" id="GO:0045454">
    <property type="term" value="P:cell redox homeostasis"/>
    <property type="evidence" value="ECO:0007669"/>
    <property type="project" value="TreeGrafter"/>
</dbReference>
<evidence type="ECO:0000313" key="15">
    <source>
        <dbReference type="EMBL" id="SHE40935.1"/>
    </source>
</evidence>
<evidence type="ECO:0000259" key="14">
    <source>
        <dbReference type="PROSITE" id="PS51352"/>
    </source>
</evidence>
<evidence type="ECO:0000256" key="6">
    <source>
        <dbReference type="ARBA" id="ARBA00023002"/>
    </source>
</evidence>
<comment type="subunit">
    <text evidence="2">Monomer.</text>
</comment>
<evidence type="ECO:0000256" key="7">
    <source>
        <dbReference type="ARBA" id="ARBA00023157"/>
    </source>
</evidence>
<keyword evidence="7" id="KW-1015">Disulfide bond</keyword>
<dbReference type="PIRSF" id="PIRSF000239">
    <property type="entry name" value="AHPC"/>
    <property type="match status" value="1"/>
</dbReference>
<dbReference type="AlphaFoldDB" id="A0A1M4T939"/>
<evidence type="ECO:0000256" key="10">
    <source>
        <dbReference type="ARBA" id="ARBA00038489"/>
    </source>
</evidence>
<dbReference type="EMBL" id="FQTU01000002">
    <property type="protein sequence ID" value="SHE40935.1"/>
    <property type="molecule type" value="Genomic_DNA"/>
</dbReference>
<feature type="active site" description="Cysteine sulfenic acid (-SOH) intermediate; for peroxidase activity" evidence="13">
    <location>
        <position position="45"/>
    </location>
</feature>
<comment type="function">
    <text evidence="1">Thiol-specific peroxidase that catalyzes the reduction of hydrogen peroxide and organic hydroperoxides to water and alcohols, respectively. Plays a role in cell protection against oxidative stress by detoxifying peroxides and as sensor of hydrogen peroxide-mediated signaling events.</text>
</comment>
<dbReference type="GO" id="GO:0008379">
    <property type="term" value="F:thioredoxin peroxidase activity"/>
    <property type="evidence" value="ECO:0007669"/>
    <property type="project" value="TreeGrafter"/>
</dbReference>
<dbReference type="PANTHER" id="PTHR42801:SF4">
    <property type="entry name" value="AHPC_TSA FAMILY PROTEIN"/>
    <property type="match status" value="1"/>
</dbReference>
<evidence type="ECO:0000256" key="13">
    <source>
        <dbReference type="PIRSR" id="PIRSR000239-1"/>
    </source>
</evidence>
<dbReference type="SUPFAM" id="SSF52833">
    <property type="entry name" value="Thioredoxin-like"/>
    <property type="match status" value="1"/>
</dbReference>
<name>A0A1M4T939_9FIRM</name>
<evidence type="ECO:0000256" key="5">
    <source>
        <dbReference type="ARBA" id="ARBA00022862"/>
    </source>
</evidence>
<dbReference type="EC" id="1.11.1.24" evidence="3"/>
<evidence type="ECO:0000256" key="8">
    <source>
        <dbReference type="ARBA" id="ARBA00023284"/>
    </source>
</evidence>
<dbReference type="Proteomes" id="UP000184251">
    <property type="component" value="Unassembled WGS sequence"/>
</dbReference>
<comment type="similarity">
    <text evidence="10">Belongs to the peroxiredoxin family. BCP/PrxQ subfamily.</text>
</comment>
<organism evidence="15 16">
    <name type="scientific">Alkalibacter saccharofermentans DSM 14828</name>
    <dbReference type="NCBI Taxonomy" id="1120975"/>
    <lineage>
        <taxon>Bacteria</taxon>
        <taxon>Bacillati</taxon>
        <taxon>Bacillota</taxon>
        <taxon>Clostridia</taxon>
        <taxon>Eubacteriales</taxon>
        <taxon>Eubacteriaceae</taxon>
        <taxon>Alkalibacter</taxon>
    </lineage>
</organism>
<proteinExistence type="inferred from homology"/>
<accession>A0A1M4T939</accession>
<evidence type="ECO:0000256" key="9">
    <source>
        <dbReference type="ARBA" id="ARBA00032824"/>
    </source>
</evidence>
<dbReference type="PANTHER" id="PTHR42801">
    <property type="entry name" value="THIOREDOXIN-DEPENDENT PEROXIDE REDUCTASE"/>
    <property type="match status" value="1"/>
</dbReference>
<dbReference type="GO" id="GO:0005737">
    <property type="term" value="C:cytoplasm"/>
    <property type="evidence" value="ECO:0007669"/>
    <property type="project" value="TreeGrafter"/>
</dbReference>
<dbReference type="STRING" id="1120975.SAMN02746064_00420"/>
<evidence type="ECO:0000256" key="4">
    <source>
        <dbReference type="ARBA" id="ARBA00022559"/>
    </source>
</evidence>
<keyword evidence="6" id="KW-0560">Oxidoreductase</keyword>
<dbReference type="FunFam" id="3.40.30.10:FF:000007">
    <property type="entry name" value="Thioredoxin-dependent thiol peroxidase"/>
    <property type="match status" value="1"/>
</dbReference>
<dbReference type="InterPro" id="IPR000866">
    <property type="entry name" value="AhpC/TSA"/>
</dbReference>
<dbReference type="PROSITE" id="PS51352">
    <property type="entry name" value="THIOREDOXIN_2"/>
    <property type="match status" value="1"/>
</dbReference>
<evidence type="ECO:0000256" key="1">
    <source>
        <dbReference type="ARBA" id="ARBA00003330"/>
    </source>
</evidence>
<dbReference type="NCBIfam" id="NF006960">
    <property type="entry name" value="PRK09437.1"/>
    <property type="match status" value="1"/>
</dbReference>
<evidence type="ECO:0000313" key="16">
    <source>
        <dbReference type="Proteomes" id="UP000184251"/>
    </source>
</evidence>
<gene>
    <name evidence="15" type="ORF">SAMN02746064_00420</name>
</gene>
<dbReference type="Pfam" id="PF00578">
    <property type="entry name" value="AhpC-TSA"/>
    <property type="match status" value="1"/>
</dbReference>
<dbReference type="InterPro" id="IPR013766">
    <property type="entry name" value="Thioredoxin_domain"/>
</dbReference>
<reference evidence="15 16" key="1">
    <citation type="submission" date="2016-11" db="EMBL/GenBank/DDBJ databases">
        <authorList>
            <person name="Jaros S."/>
            <person name="Januszkiewicz K."/>
            <person name="Wedrychowicz H."/>
        </authorList>
    </citation>
    <scope>NUCLEOTIDE SEQUENCE [LARGE SCALE GENOMIC DNA]</scope>
    <source>
        <strain evidence="15 16">DSM 14828</strain>
    </source>
</reference>
<evidence type="ECO:0000256" key="11">
    <source>
        <dbReference type="ARBA" id="ARBA00041373"/>
    </source>
</evidence>
<evidence type="ECO:0000256" key="2">
    <source>
        <dbReference type="ARBA" id="ARBA00011245"/>
    </source>
</evidence>
<feature type="domain" description="Thioredoxin" evidence="14">
    <location>
        <begin position="3"/>
        <end position="154"/>
    </location>
</feature>
<dbReference type="InterPro" id="IPR024706">
    <property type="entry name" value="Peroxiredoxin_AhpC-typ"/>
</dbReference>
<keyword evidence="8" id="KW-0676">Redox-active center</keyword>
<comment type="catalytic activity">
    <reaction evidence="12">
        <text>a hydroperoxide + [thioredoxin]-dithiol = an alcohol + [thioredoxin]-disulfide + H2O</text>
        <dbReference type="Rhea" id="RHEA:62620"/>
        <dbReference type="Rhea" id="RHEA-COMP:10698"/>
        <dbReference type="Rhea" id="RHEA-COMP:10700"/>
        <dbReference type="ChEBI" id="CHEBI:15377"/>
        <dbReference type="ChEBI" id="CHEBI:29950"/>
        <dbReference type="ChEBI" id="CHEBI:30879"/>
        <dbReference type="ChEBI" id="CHEBI:35924"/>
        <dbReference type="ChEBI" id="CHEBI:50058"/>
        <dbReference type="EC" id="1.11.1.24"/>
    </reaction>
</comment>
<dbReference type="Gene3D" id="3.40.30.10">
    <property type="entry name" value="Glutaredoxin"/>
    <property type="match status" value="1"/>
</dbReference>
<dbReference type="InterPro" id="IPR036249">
    <property type="entry name" value="Thioredoxin-like_sf"/>
</dbReference>
<keyword evidence="16" id="KW-1185">Reference proteome</keyword>
<dbReference type="OrthoDB" id="9812811at2"/>
<sequence>MSLKKGDMAPQFTLRDHLGNEHSLEDFKGKKVVLYFYPKDDTPGCTDEALQFKDLYEEFQQKDTIIVGISKDSEKSHQKFIDKYELPFILLSDPELETIKAYDVWALKKKFGKEYYGISRSTFVIDEEGIIQEAFLNVKVKDHGNEIKECILRI</sequence>
<keyword evidence="4" id="KW-0575">Peroxidase</keyword>
<keyword evidence="5" id="KW-0049">Antioxidant</keyword>
<dbReference type="GO" id="GO:0034599">
    <property type="term" value="P:cellular response to oxidative stress"/>
    <property type="evidence" value="ECO:0007669"/>
    <property type="project" value="TreeGrafter"/>
</dbReference>
<dbReference type="CDD" id="cd03017">
    <property type="entry name" value="PRX_BCP"/>
    <property type="match status" value="1"/>
</dbReference>
<dbReference type="InterPro" id="IPR050924">
    <property type="entry name" value="Peroxiredoxin_BCP/PrxQ"/>
</dbReference>
<evidence type="ECO:0000256" key="3">
    <source>
        <dbReference type="ARBA" id="ARBA00013017"/>
    </source>
</evidence>